<feature type="region of interest" description="Disordered" evidence="5">
    <location>
        <begin position="1"/>
        <end position="23"/>
    </location>
</feature>
<feature type="transmembrane region" description="Helical" evidence="6">
    <location>
        <begin position="189"/>
        <end position="207"/>
    </location>
</feature>
<keyword evidence="4 6" id="KW-0472">Membrane</keyword>
<feature type="transmembrane region" description="Helical" evidence="6">
    <location>
        <begin position="278"/>
        <end position="300"/>
    </location>
</feature>
<feature type="domain" description="Major facilitator superfamily (MFS) profile" evidence="7">
    <location>
        <begin position="31"/>
        <end position="424"/>
    </location>
</feature>
<evidence type="ECO:0000256" key="6">
    <source>
        <dbReference type="SAM" id="Phobius"/>
    </source>
</evidence>
<evidence type="ECO:0000256" key="2">
    <source>
        <dbReference type="ARBA" id="ARBA00022692"/>
    </source>
</evidence>
<dbReference type="EMBL" id="FLQS01000047">
    <property type="protein sequence ID" value="SBS78147.1"/>
    <property type="molecule type" value="Genomic_DNA"/>
</dbReference>
<sequence>MTNGPSSDDVHDDAAAATAADTGEQRWLSPGVGAVGAASFFSDSGHEITTAVLPAFVTGTLGASAGALGLIDGFSDALTGVMKLVGGPLANDPGRRARIASGGYLGTAVATGAIGAAMTVWQAGALRAFAWLSRGLRSPARDALLSSLTPTSAHGRAFGLERAGDNLGAVVGPLLAAGLVVWLGVRPALYLAAIPGLFAAIAIVIAAREARRRRRQAPPEPVARRLDLGALRDAGMVRALLPVALFEFGNLAVTLLILRATELLTTPERSVAAATSLAILLYAGHNVLATVGSLVAGLWYDRAGPRVVFACGAVVYVLGYSLFGLGGHGVGLVLLAFALAGAGIGLAEPTQSAVVSQLLPDRLRGSGFGVLGAVQSVGDLVATVVAGLLYTWVSATAAFGYAAVWMAAAVCASGLLRPRQAAEQ</sequence>
<feature type="transmembrane region" description="Helical" evidence="6">
    <location>
        <begin position="329"/>
        <end position="347"/>
    </location>
</feature>
<dbReference type="InterPro" id="IPR020846">
    <property type="entry name" value="MFS_dom"/>
</dbReference>
<evidence type="ECO:0000256" key="3">
    <source>
        <dbReference type="ARBA" id="ARBA00022989"/>
    </source>
</evidence>
<dbReference type="InterPro" id="IPR036259">
    <property type="entry name" value="MFS_trans_sf"/>
</dbReference>
<comment type="subcellular location">
    <subcellularLocation>
        <location evidence="1">Cell membrane</location>
        <topology evidence="1">Multi-pass membrane protein</topology>
    </subcellularLocation>
</comment>
<dbReference type="PROSITE" id="PS50850">
    <property type="entry name" value="MFS"/>
    <property type="match status" value="1"/>
</dbReference>
<dbReference type="InterPro" id="IPR011701">
    <property type="entry name" value="MFS"/>
</dbReference>
<evidence type="ECO:0000256" key="1">
    <source>
        <dbReference type="ARBA" id="ARBA00004651"/>
    </source>
</evidence>
<feature type="transmembrane region" description="Helical" evidence="6">
    <location>
        <begin position="398"/>
        <end position="416"/>
    </location>
</feature>
<evidence type="ECO:0000256" key="4">
    <source>
        <dbReference type="ARBA" id="ARBA00023136"/>
    </source>
</evidence>
<organism evidence="8">
    <name type="scientific">uncultured Mycobacterium sp</name>
    <dbReference type="NCBI Taxonomy" id="171292"/>
    <lineage>
        <taxon>Bacteria</taxon>
        <taxon>Bacillati</taxon>
        <taxon>Actinomycetota</taxon>
        <taxon>Actinomycetes</taxon>
        <taxon>Mycobacteriales</taxon>
        <taxon>Mycobacteriaceae</taxon>
        <taxon>Mycobacterium</taxon>
        <taxon>environmental samples</taxon>
    </lineage>
</organism>
<dbReference type="Gene3D" id="1.20.1250.20">
    <property type="entry name" value="MFS general substrate transporter like domains"/>
    <property type="match status" value="1"/>
</dbReference>
<proteinExistence type="predicted"/>
<accession>A0A1Y5PHD5</accession>
<dbReference type="AlphaFoldDB" id="A0A1Y5PHD5"/>
<reference evidence="8" key="1">
    <citation type="submission" date="2016-03" db="EMBL/GenBank/DDBJ databases">
        <authorList>
            <person name="Ploux O."/>
        </authorList>
    </citation>
    <scope>NUCLEOTIDE SEQUENCE</scope>
    <source>
        <strain evidence="8">UC10</strain>
    </source>
</reference>
<keyword evidence="2 6" id="KW-0812">Transmembrane</keyword>
<keyword evidence="3 6" id="KW-1133">Transmembrane helix</keyword>
<gene>
    <name evidence="8" type="ORF">MHPYR_510031</name>
</gene>
<feature type="transmembrane region" description="Helical" evidence="6">
    <location>
        <begin position="307"/>
        <end position="323"/>
    </location>
</feature>
<dbReference type="PANTHER" id="PTHR23518">
    <property type="entry name" value="C-METHYLTRANSFERASE"/>
    <property type="match status" value="1"/>
</dbReference>
<dbReference type="Pfam" id="PF07690">
    <property type="entry name" value="MFS_1"/>
    <property type="match status" value="2"/>
</dbReference>
<protein>
    <submittedName>
        <fullName evidence="8">Major facilitator transporter</fullName>
    </submittedName>
</protein>
<name>A0A1Y5PHD5_9MYCO</name>
<dbReference type="GO" id="GO:0022857">
    <property type="term" value="F:transmembrane transporter activity"/>
    <property type="evidence" value="ECO:0007669"/>
    <property type="project" value="InterPro"/>
</dbReference>
<evidence type="ECO:0000259" key="7">
    <source>
        <dbReference type="PROSITE" id="PS50850"/>
    </source>
</evidence>
<evidence type="ECO:0000313" key="8">
    <source>
        <dbReference type="EMBL" id="SBS78147.1"/>
    </source>
</evidence>
<dbReference type="SUPFAM" id="SSF103473">
    <property type="entry name" value="MFS general substrate transporter"/>
    <property type="match status" value="1"/>
</dbReference>
<feature type="transmembrane region" description="Helical" evidence="6">
    <location>
        <begin position="239"/>
        <end position="258"/>
    </location>
</feature>
<dbReference type="CDD" id="cd17370">
    <property type="entry name" value="MFS_MJ1317_like"/>
    <property type="match status" value="1"/>
</dbReference>
<dbReference type="GO" id="GO:0005886">
    <property type="term" value="C:plasma membrane"/>
    <property type="evidence" value="ECO:0007669"/>
    <property type="project" value="UniProtKB-SubCell"/>
</dbReference>
<dbReference type="PANTHER" id="PTHR23518:SF2">
    <property type="entry name" value="MAJOR FACILITATOR SUPERFAMILY TRANSPORTER"/>
    <property type="match status" value="1"/>
</dbReference>
<evidence type="ECO:0000256" key="5">
    <source>
        <dbReference type="SAM" id="MobiDB-lite"/>
    </source>
</evidence>
<feature type="transmembrane region" description="Helical" evidence="6">
    <location>
        <begin position="368"/>
        <end position="392"/>
    </location>
</feature>